<dbReference type="RefSeq" id="WP_238208087.1">
    <property type="nucleotide sequence ID" value="NZ_BPQE01000044.1"/>
</dbReference>
<dbReference type="SUPFAM" id="SSF141371">
    <property type="entry name" value="PilZ domain-like"/>
    <property type="match status" value="1"/>
</dbReference>
<name>A0ABU0I5W2_9HYPH</name>
<gene>
    <name evidence="2" type="ORF">QO012_004531</name>
</gene>
<evidence type="ECO:0000313" key="3">
    <source>
        <dbReference type="Proteomes" id="UP001231124"/>
    </source>
</evidence>
<dbReference type="InterPro" id="IPR009875">
    <property type="entry name" value="PilZ_domain"/>
</dbReference>
<organism evidence="2 3">
    <name type="scientific">Methylobacterium aerolatum</name>
    <dbReference type="NCBI Taxonomy" id="418708"/>
    <lineage>
        <taxon>Bacteria</taxon>
        <taxon>Pseudomonadati</taxon>
        <taxon>Pseudomonadota</taxon>
        <taxon>Alphaproteobacteria</taxon>
        <taxon>Hyphomicrobiales</taxon>
        <taxon>Methylobacteriaceae</taxon>
        <taxon>Methylobacterium</taxon>
    </lineage>
</organism>
<comment type="caution">
    <text evidence="2">The sequence shown here is derived from an EMBL/GenBank/DDBJ whole genome shotgun (WGS) entry which is preliminary data.</text>
</comment>
<accession>A0ABU0I5W2</accession>
<sequence length="82" mass="9354">MTERRVHPRLRLEMPGRICLDEHRSLSCLVYDQSEGGVRVTLPDADLIPETFLLELNEAPAFFICQTVWRKGEEIGAQTRAA</sequence>
<proteinExistence type="predicted"/>
<dbReference type="Gene3D" id="2.40.10.220">
    <property type="entry name" value="predicted glycosyltransferase like domains"/>
    <property type="match status" value="1"/>
</dbReference>
<dbReference type="EMBL" id="JAUSVP010000024">
    <property type="protein sequence ID" value="MDQ0450006.1"/>
    <property type="molecule type" value="Genomic_DNA"/>
</dbReference>
<evidence type="ECO:0000313" key="2">
    <source>
        <dbReference type="EMBL" id="MDQ0450006.1"/>
    </source>
</evidence>
<reference evidence="2 3" key="1">
    <citation type="submission" date="2023-07" db="EMBL/GenBank/DDBJ databases">
        <title>Genomic Encyclopedia of Type Strains, Phase IV (KMG-IV): sequencing the most valuable type-strain genomes for metagenomic binning, comparative biology and taxonomic classification.</title>
        <authorList>
            <person name="Goeker M."/>
        </authorList>
    </citation>
    <scope>NUCLEOTIDE SEQUENCE [LARGE SCALE GENOMIC DNA]</scope>
    <source>
        <strain evidence="2 3">DSM 19013</strain>
    </source>
</reference>
<evidence type="ECO:0000259" key="1">
    <source>
        <dbReference type="Pfam" id="PF07238"/>
    </source>
</evidence>
<keyword evidence="3" id="KW-1185">Reference proteome</keyword>
<dbReference type="Pfam" id="PF07238">
    <property type="entry name" value="PilZ"/>
    <property type="match status" value="1"/>
</dbReference>
<dbReference type="Proteomes" id="UP001231124">
    <property type="component" value="Unassembled WGS sequence"/>
</dbReference>
<feature type="domain" description="PilZ" evidence="1">
    <location>
        <begin position="3"/>
        <end position="77"/>
    </location>
</feature>
<protein>
    <recommendedName>
        <fullName evidence="1">PilZ domain-containing protein</fullName>
    </recommendedName>
</protein>